<evidence type="ECO:0000313" key="1">
    <source>
        <dbReference type="EMBL" id="AGC34410.1"/>
    </source>
</evidence>
<dbReference type="KEGG" id="vg:14477281"/>
<protein>
    <recommendedName>
        <fullName evidence="3">Holliday junction resolvase</fullName>
    </recommendedName>
</protein>
<dbReference type="Proteomes" id="UP000011137">
    <property type="component" value="Segment"/>
</dbReference>
<dbReference type="GeneID" id="14477281"/>
<gene>
    <name evidence="1" type="primary">40</name>
    <name evidence="1" type="ORF">HVTV1_40</name>
</gene>
<dbReference type="RefSeq" id="YP_007378946.1">
    <property type="nucleotide sequence ID" value="NC_020158.1"/>
</dbReference>
<name>L7TKA2_9CAUD</name>
<keyword evidence="2" id="KW-1185">Reference proteome</keyword>
<evidence type="ECO:0008006" key="3">
    <source>
        <dbReference type="Google" id="ProtNLM"/>
    </source>
</evidence>
<evidence type="ECO:0000313" key="2">
    <source>
        <dbReference type="Proteomes" id="UP000011137"/>
    </source>
</evidence>
<reference evidence="1 2" key="1">
    <citation type="journal article" date="2013" name="J. Virol.">
        <title>Insights into head-tailed viruses infecting extremely halophilic archaea.</title>
        <authorList>
            <person name="Pietila M.K."/>
            <person name="Laurinmaki P."/>
            <person name="Russell D.A."/>
            <person name="Ko C.C."/>
            <person name="Jacobs-Sera D."/>
            <person name="Butcher S.J."/>
            <person name="Bamford D.H."/>
            <person name="Hendrix R.W."/>
        </authorList>
    </citation>
    <scope>NUCLEOTIDE SEQUENCE [LARGE SCALE GENOMIC DNA]</scope>
</reference>
<accession>L7TKA2</accession>
<dbReference type="OrthoDB" id="11408at10239"/>
<dbReference type="EMBL" id="KC117377">
    <property type="protein sequence ID" value="AGC34410.1"/>
    <property type="molecule type" value="Genomic_DNA"/>
</dbReference>
<organism evidence="1 2">
    <name type="scientific">Haloarcula vallismortis tailed virus 1</name>
    <dbReference type="NCBI Taxonomy" id="1262528"/>
    <lineage>
        <taxon>Viruses</taxon>
        <taxon>Duplodnaviria</taxon>
        <taxon>Heunggongvirae</taxon>
        <taxon>Uroviricota</taxon>
        <taxon>Caudoviricetes</taxon>
        <taxon>Thumleimavirales</taxon>
        <taxon>Druskaviridae</taxon>
        <taxon>Tredecimvirus</taxon>
        <taxon>Tredecimvirus thailandense</taxon>
        <taxon>Tredecimvirus HVTV1</taxon>
    </lineage>
</organism>
<proteinExistence type="predicted"/>
<sequence>MAGKDFEDKIWHSLEDAVGDAGVVLLRRQSFSARAGHGFQADQVTGDLLVDSPEEAYYIGIECKTINSKYRFYFNGNYDPDQIERQMEYGEVSGRDMFVALEARGDPESRMGWEEDRAFLFPIELFAYFAEEDGSKVTYEDMETFGYPLGTDGDYDFSGDAVKHARSKKAEFKRRLDGINEKNLDEYDEE</sequence>